<dbReference type="Pfam" id="PF20109">
    <property type="entry name" value="Trans_reg_dom"/>
    <property type="match status" value="1"/>
</dbReference>
<dbReference type="Pfam" id="PF10074">
    <property type="entry name" value="RovC_DNA-bd"/>
    <property type="match status" value="1"/>
</dbReference>
<dbReference type="OrthoDB" id="8654520at2"/>
<accession>A0A0F7KW73</accession>
<sequence>MPPERDWRTPPEEARDETLQYSDIAMGYLSRNARYRTEYRRAIGRVKRGAVKSDDATAALVLRWGISFHTDPSAAFDAKLAVARPSLSPTEIVLAPALSGIAAERLDPKSLGDIRACITIGDFRHFILADKDGDEHLWVAGSFGRPLAMMLPFETDPLVRLASAERFCRRLLGMAVGPPPLRPTQFRRHHLLTLLQVLDGHDAGATRRELAAALIDRDVRDYSAADWNGSRERKRISRWIKDAVELRDGGYIRLLRGG</sequence>
<organism evidence="3 4">
    <name type="scientific">Croceibacterium atlanticum</name>
    <dbReference type="NCBI Taxonomy" id="1267766"/>
    <lineage>
        <taxon>Bacteria</taxon>
        <taxon>Pseudomonadati</taxon>
        <taxon>Pseudomonadota</taxon>
        <taxon>Alphaproteobacteria</taxon>
        <taxon>Sphingomonadales</taxon>
        <taxon>Erythrobacteraceae</taxon>
        <taxon>Croceibacterium</taxon>
    </lineage>
</organism>
<feature type="domain" description="T6SS Transcription factor RovC-like DNA binding" evidence="1">
    <location>
        <begin position="150"/>
        <end position="256"/>
    </location>
</feature>
<dbReference type="AlphaFoldDB" id="A0A0F7KW73"/>
<dbReference type="PATRIC" id="fig|1267766.3.peg.2022"/>
<protein>
    <submittedName>
        <fullName evidence="3">Uncharacterized protein</fullName>
    </submittedName>
</protein>
<reference evidence="3" key="1">
    <citation type="submission" date="2015-05" db="EMBL/GenBank/DDBJ databases">
        <title>The complete genome of Altererythrobacter atlanticus strain 26DY36.</title>
        <authorList>
            <person name="Wu Y.-H."/>
            <person name="Cheng H."/>
            <person name="Wu X.-W."/>
        </authorList>
    </citation>
    <scope>NUCLEOTIDE SEQUENCE [LARGE SCALE GENOMIC DNA]</scope>
    <source>
        <strain evidence="3">26DY36</strain>
    </source>
</reference>
<evidence type="ECO:0000259" key="1">
    <source>
        <dbReference type="Pfam" id="PF10074"/>
    </source>
</evidence>
<evidence type="ECO:0000313" key="3">
    <source>
        <dbReference type="EMBL" id="AKH43035.1"/>
    </source>
</evidence>
<keyword evidence="4" id="KW-1185">Reference proteome</keyword>
<feature type="domain" description="Transcriptional regulator-like" evidence="2">
    <location>
        <begin position="6"/>
        <end position="69"/>
    </location>
</feature>
<dbReference type="Proteomes" id="UP000034392">
    <property type="component" value="Chromosome"/>
</dbReference>
<evidence type="ECO:0000313" key="4">
    <source>
        <dbReference type="Proteomes" id="UP000034392"/>
    </source>
</evidence>
<dbReference type="STRING" id="1267766.WYH_02000"/>
<dbReference type="InterPro" id="IPR045465">
    <property type="entry name" value="Trans_reg_dom"/>
</dbReference>
<dbReference type="InterPro" id="IPR018754">
    <property type="entry name" value="RovC-like_DNA-bd"/>
</dbReference>
<proteinExistence type="predicted"/>
<gene>
    <name evidence="3" type="ORF">WYH_02000</name>
</gene>
<dbReference type="KEGG" id="aay:WYH_02000"/>
<dbReference type="RefSeq" id="WP_046903693.1">
    <property type="nucleotide sequence ID" value="NZ_CP011452.2"/>
</dbReference>
<dbReference type="EMBL" id="CP011452">
    <property type="protein sequence ID" value="AKH43035.1"/>
    <property type="molecule type" value="Genomic_DNA"/>
</dbReference>
<evidence type="ECO:0000259" key="2">
    <source>
        <dbReference type="Pfam" id="PF20109"/>
    </source>
</evidence>
<name>A0A0F7KW73_9SPHN</name>